<dbReference type="SMART" id="SM00595">
    <property type="entry name" value="MADF"/>
    <property type="match status" value="1"/>
</dbReference>
<dbReference type="Proteomes" id="UP000075840">
    <property type="component" value="Unassembled WGS sequence"/>
</dbReference>
<protein>
    <submittedName>
        <fullName evidence="1">Uncharacterized protein</fullName>
    </submittedName>
</protein>
<proteinExistence type="predicted"/>
<dbReference type="EnsemblMetazoa" id="AARA005815-RA">
    <property type="protein sequence ID" value="AARA005815-PA"/>
    <property type="gene ID" value="AARA005815"/>
</dbReference>
<dbReference type="VEuPathDB" id="VectorBase:AARA21_009071"/>
<evidence type="ECO:0000313" key="1">
    <source>
        <dbReference type="EnsemblMetazoa" id="AARA005815-PA"/>
    </source>
</evidence>
<dbReference type="GO" id="GO:0005667">
    <property type="term" value="C:transcription regulator complex"/>
    <property type="evidence" value="ECO:0007669"/>
    <property type="project" value="TreeGrafter"/>
</dbReference>
<name>A0A182HWY6_ANOAR</name>
<dbReference type="GO" id="GO:0005634">
    <property type="term" value="C:nucleus"/>
    <property type="evidence" value="ECO:0007669"/>
    <property type="project" value="TreeGrafter"/>
</dbReference>
<evidence type="ECO:0000313" key="2">
    <source>
        <dbReference type="Proteomes" id="UP000075840"/>
    </source>
</evidence>
<keyword evidence="2" id="KW-1185">Reference proteome</keyword>
<dbReference type="Pfam" id="PF10545">
    <property type="entry name" value="MADF_DNA_bdg"/>
    <property type="match status" value="1"/>
</dbReference>
<dbReference type="GO" id="GO:0006357">
    <property type="term" value="P:regulation of transcription by RNA polymerase II"/>
    <property type="evidence" value="ECO:0007669"/>
    <property type="project" value="TreeGrafter"/>
</dbReference>
<reference evidence="1" key="1">
    <citation type="submission" date="2022-08" db="UniProtKB">
        <authorList>
            <consortium name="EnsemblMetazoa"/>
        </authorList>
    </citation>
    <scope>IDENTIFICATION</scope>
    <source>
        <strain evidence="1">Dongola</strain>
    </source>
</reference>
<dbReference type="EMBL" id="APCN01007802">
    <property type="status" value="NOT_ANNOTATED_CDS"/>
    <property type="molecule type" value="Genomic_DNA"/>
</dbReference>
<sequence length="107" mass="12139">DIEQSRAVIEAVSKRPSLWNKKLDSYKNRNVQNDGWTAIGSEVGLPTAEAKAVWKNLLNSYRTYRSKVKKSKHSGAGASEVYVPRWFAYEAMAFVEDTMEDANHQDT</sequence>
<dbReference type="PANTHER" id="PTHR12243">
    <property type="entry name" value="MADF DOMAIN TRANSCRIPTION FACTOR"/>
    <property type="match status" value="1"/>
</dbReference>
<dbReference type="InterPro" id="IPR006578">
    <property type="entry name" value="MADF-dom"/>
</dbReference>
<dbReference type="AlphaFoldDB" id="A0A182HWY6"/>
<dbReference type="PANTHER" id="PTHR12243:SF69">
    <property type="entry name" value="SI:CH73-59F11.3"/>
    <property type="match status" value="1"/>
</dbReference>
<dbReference type="PROSITE" id="PS51029">
    <property type="entry name" value="MADF"/>
    <property type="match status" value="1"/>
</dbReference>
<dbReference type="InterPro" id="IPR039353">
    <property type="entry name" value="TF_Adf1"/>
</dbReference>
<accession>A0A182HWY6</accession>
<organism evidence="1 2">
    <name type="scientific">Anopheles arabiensis</name>
    <name type="common">Mosquito</name>
    <dbReference type="NCBI Taxonomy" id="7173"/>
    <lineage>
        <taxon>Eukaryota</taxon>
        <taxon>Metazoa</taxon>
        <taxon>Ecdysozoa</taxon>
        <taxon>Arthropoda</taxon>
        <taxon>Hexapoda</taxon>
        <taxon>Insecta</taxon>
        <taxon>Pterygota</taxon>
        <taxon>Neoptera</taxon>
        <taxon>Endopterygota</taxon>
        <taxon>Diptera</taxon>
        <taxon>Nematocera</taxon>
        <taxon>Culicoidea</taxon>
        <taxon>Culicidae</taxon>
        <taxon>Anophelinae</taxon>
        <taxon>Anopheles</taxon>
    </lineage>
</organism>
<dbReference type="VEuPathDB" id="VectorBase:AARA005815"/>